<dbReference type="AlphaFoldDB" id="A0A7G1HV38"/>
<proteinExistence type="predicted"/>
<dbReference type="NCBIfam" id="TIGR04183">
    <property type="entry name" value="Por_Secre_tail"/>
    <property type="match status" value="1"/>
</dbReference>
<organism evidence="2 3">
    <name type="scientific">Coprobacter secundus subsp. similis</name>
    <dbReference type="NCBI Taxonomy" id="2751153"/>
    <lineage>
        <taxon>Bacteria</taxon>
        <taxon>Pseudomonadati</taxon>
        <taxon>Bacteroidota</taxon>
        <taxon>Bacteroidia</taxon>
        <taxon>Bacteroidales</taxon>
        <taxon>Barnesiellaceae</taxon>
        <taxon>Coprobacter</taxon>
    </lineage>
</organism>
<protein>
    <recommendedName>
        <fullName evidence="4">T9SS C-terminal target domain-containing protein</fullName>
    </recommendedName>
</protein>
<feature type="chain" id="PRO_5028940200" description="T9SS C-terminal target domain-containing protein" evidence="1">
    <location>
        <begin position="20"/>
        <end position="288"/>
    </location>
</feature>
<evidence type="ECO:0000313" key="2">
    <source>
        <dbReference type="EMBL" id="BCI62903.1"/>
    </source>
</evidence>
<dbReference type="Proteomes" id="UP000594042">
    <property type="component" value="Chromosome"/>
</dbReference>
<keyword evidence="3" id="KW-1185">Reference proteome</keyword>
<dbReference type="InterPro" id="IPR026444">
    <property type="entry name" value="Secre_tail"/>
</dbReference>
<dbReference type="RefSeq" id="WP_021931470.1">
    <property type="nucleotide sequence ID" value="NZ_AP023322.1"/>
</dbReference>
<gene>
    <name evidence="2" type="ORF">Cop2CBH44_12560</name>
</gene>
<dbReference type="KEGG" id="copr:Cop2CBH44_12560"/>
<dbReference type="EMBL" id="AP023322">
    <property type="protein sequence ID" value="BCI62903.1"/>
    <property type="molecule type" value="Genomic_DNA"/>
</dbReference>
<evidence type="ECO:0008006" key="4">
    <source>
        <dbReference type="Google" id="ProtNLM"/>
    </source>
</evidence>
<sequence length="288" mass="31002">MKRLLLTVTCLGLLMTVHAQYNVFDVADVDEQGWLWFDSQAKIDKYVGLEGSGKLIEMIAAEYEPFEDDEASADFIGAGTDGNEGGPEAKKGAIKLVKGQSSGSSDGGGIYMKISNCAEFSLFLSSEGRIAPGVYRGEWSDILGDFALVRGYTPTSWTQLSKAGQYTWNNIQELSNANTGATIGSESDVAVYIKNQGTSPLFIHGIKLLSSKLSGMETSTEDKHLEILFDGTTIRLEEKAEINVYDSKGALICAATASGLSTQGLAQGMYIVKAHNEKAQSVLKIVVR</sequence>
<reference evidence="3" key="1">
    <citation type="submission" date="2020-07" db="EMBL/GenBank/DDBJ databases">
        <title>Complete genome sequencing of Coprobacter sp. strain 2CBH44.</title>
        <authorList>
            <person name="Sakamoto M."/>
            <person name="Murakami T."/>
            <person name="Mori H."/>
        </authorList>
    </citation>
    <scope>NUCLEOTIDE SEQUENCE [LARGE SCALE GENOMIC DNA]</scope>
    <source>
        <strain evidence="3">2CBH44</strain>
    </source>
</reference>
<evidence type="ECO:0000313" key="3">
    <source>
        <dbReference type="Proteomes" id="UP000594042"/>
    </source>
</evidence>
<feature type="signal peptide" evidence="1">
    <location>
        <begin position="1"/>
        <end position="19"/>
    </location>
</feature>
<name>A0A7G1HV38_9BACT</name>
<evidence type="ECO:0000256" key="1">
    <source>
        <dbReference type="SAM" id="SignalP"/>
    </source>
</evidence>
<accession>A0A7G1HV38</accession>
<keyword evidence="1" id="KW-0732">Signal</keyword>